<evidence type="ECO:0008006" key="3">
    <source>
        <dbReference type="Google" id="ProtNLM"/>
    </source>
</evidence>
<protein>
    <recommendedName>
        <fullName evidence="3">SpoIIAA-like protein</fullName>
    </recommendedName>
</protein>
<dbReference type="EMBL" id="JABBNU010000002">
    <property type="protein sequence ID" value="NMM47347.1"/>
    <property type="molecule type" value="Genomic_DNA"/>
</dbReference>
<evidence type="ECO:0000313" key="1">
    <source>
        <dbReference type="EMBL" id="NMM47347.1"/>
    </source>
</evidence>
<evidence type="ECO:0000313" key="2">
    <source>
        <dbReference type="Proteomes" id="UP000559010"/>
    </source>
</evidence>
<dbReference type="AlphaFoldDB" id="A0A848ISN0"/>
<name>A0A848ISN0_9BACT</name>
<keyword evidence="2" id="KW-1185">Reference proteome</keyword>
<dbReference type="RefSeq" id="WP_169677975.1">
    <property type="nucleotide sequence ID" value="NZ_JABBNU010000002.1"/>
</dbReference>
<organism evidence="1 2">
    <name type="scientific">Marinigracilibium pacificum</name>
    <dbReference type="NCBI Taxonomy" id="2729599"/>
    <lineage>
        <taxon>Bacteria</taxon>
        <taxon>Pseudomonadati</taxon>
        <taxon>Bacteroidota</taxon>
        <taxon>Cytophagia</taxon>
        <taxon>Cytophagales</taxon>
        <taxon>Flammeovirgaceae</taxon>
        <taxon>Marinigracilibium</taxon>
    </lineage>
</organism>
<dbReference type="Proteomes" id="UP000559010">
    <property type="component" value="Unassembled WGS sequence"/>
</dbReference>
<proteinExistence type="predicted"/>
<accession>A0A848ISN0</accession>
<comment type="caution">
    <text evidence="1">The sequence shown here is derived from an EMBL/GenBank/DDBJ whole genome shotgun (WGS) entry which is preliminary data.</text>
</comment>
<reference evidence="1 2" key="1">
    <citation type="submission" date="2020-04" db="EMBL/GenBank/DDBJ databases">
        <title>Flammeovirgaceae bacterium KN852 isolated from deep sea.</title>
        <authorList>
            <person name="Zhang D.-C."/>
        </authorList>
    </citation>
    <scope>NUCLEOTIDE SEQUENCE [LARGE SCALE GENOMIC DNA]</scope>
    <source>
        <strain evidence="1 2">KN852</strain>
    </source>
</reference>
<gene>
    <name evidence="1" type="ORF">HH304_02980</name>
</gene>
<sequence length="136" mass="15748">MIIEFFLNEDNVIFKEKYVTTFYSEELKLVGIVWDGIFNKDEYINVFERLLDFAKTNKVVGVYSDIRKQGVVPTEARKYFEKNISHKAKELGVDKTGIVSDSSPFKKYYLNTLIKMTGRPAKICSNPEDAINYLVN</sequence>